<name>A0A9C9K0E7_UNCW3</name>
<dbReference type="InterPro" id="IPR052025">
    <property type="entry name" value="Xyloglucanase_GH74"/>
</dbReference>
<dbReference type="PANTHER" id="PTHR43739">
    <property type="entry name" value="XYLOGLUCANASE (EUROFUNG)"/>
    <property type="match status" value="1"/>
</dbReference>
<accession>A0A9C9K0E7</accession>
<evidence type="ECO:0000313" key="2">
    <source>
        <dbReference type="Proteomes" id="UP000885826"/>
    </source>
</evidence>
<dbReference type="SUPFAM" id="SSF89372">
    <property type="entry name" value="Fucose-specific lectin"/>
    <property type="match status" value="1"/>
</dbReference>
<evidence type="ECO:0008006" key="3">
    <source>
        <dbReference type="Google" id="ProtNLM"/>
    </source>
</evidence>
<dbReference type="SUPFAM" id="SSF110296">
    <property type="entry name" value="Oligoxyloglucan reducing end-specific cellobiohydrolase"/>
    <property type="match status" value="2"/>
</dbReference>
<dbReference type="InterPro" id="IPR036278">
    <property type="entry name" value="Sialidase_sf"/>
</dbReference>
<dbReference type="PANTHER" id="PTHR43739:SF5">
    <property type="entry name" value="EXO-ALPHA-SIALIDASE"/>
    <property type="match status" value="1"/>
</dbReference>
<gene>
    <name evidence="1" type="ORF">ENI34_07605</name>
</gene>
<evidence type="ECO:0000313" key="1">
    <source>
        <dbReference type="EMBL" id="HEC78988.1"/>
    </source>
</evidence>
<proteinExistence type="predicted"/>
<dbReference type="Proteomes" id="UP000885826">
    <property type="component" value="Unassembled WGS sequence"/>
</dbReference>
<sequence length="1468" mass="162247">MVNFALIFFTLFQGAGNIPFSMPAVQNSSPLIDIRGEHTWTTNGPYGGFILDVEALGNTVYIGLIANGVYRLNNAGYWQPRRDSIRFFNIQCIAGIDPTHLLAGTERVGLWFTVDGGLTWQQNNTVPVNSTVRDIFRYTPDTLFLCTEVHGVYSSRDSGATWTHLNSLLDSLYYTCFTRNPAGPAIYLGTEGYGIFKSINAGLTWNNYSTPAADVEVLKYYIDSSSLEYLYAGCSDGLYIQHLPDTTTWDTISTASTHISDIARKGDTVFVATMGAGILVGLLGDTLFQQSNQGLPYLVVNSIEVAGDTILIGTSGGFFYSGDNGLHWYERNDSLNANASYDIKTNSLSFQSVYTVTLGGGLYKSSDNGESWFRYGVIPNIPYFSSMAVNPLDSANILIGSFLGVYRTTNSGASWQFSYLGYRVVSTIEFDPTNPVVAYAATSDQFYRSTDNGQSWIPVDSGLYYNDIATSVNLPGTIYIATDHGVFRSDDYGATIYQIGLPDTAVVSVAIDGYYPNLIYAGLQWVNTGVSGVRRSSDGGFTWTPTGFPDLACYDIETLYDVPFFVNAVASDCQCFQSLDGGSSWFALGPIFNGNEAHSLTFNHALHSLFLGNYTGVYVYTDTTRPSVSITSVDSFTPDGDSINDEIVFYTSASDTHGILYWNAKILRDTVEFINMEGIGIPPDSIIWDGFDSTGVLLKDGIYQARLYVYDGFFNLDSATKVFTLHKEPMISGNEDATSFPAGRKIAVDYNGTIHAVYSTFSPGEIFYTTSVDGINWSEPLDLSNSRHEFSVNPLIVIDSNIVYVFWEEEAADSHEIFWQRSADGNWFPSPRRLSRTEGPSVFPSAVATSDRDIHLVWAEKANGEIFYAHYDFSSGFWDSVINISGTVDESRDPFILNLNGIYVFFSDKTNQPNFDIRYRRWDGSNWLAESTLTSTPGNSFSSMGVADQLGRIHFFWVDTTPGNYEIYYKQFIPNSGWSADTNISQTPYKSNHPTVSLDASGNVYLFWEDSIDIYRKVLDHQLGWLPAENISQSSVKSLYPSSSFGGDLVWTEGDSTPYDIIYYKDLIPDTTDPAFVITAPETTYLNDTLHITFSVDEEIQGLPEAWLKSAVAESLAFTITFDSSYYYSGDVLVSGITPGSGVVLVRGNDLAGNSGYNERAIFIDSVDIVPPAFSITAPDTTYLTDTLRISFVVSEQLSGMPSAWLFDNMSDSLQFDTLQLDSALHYSGRVFVDNSVLSAGMGNIRIRGTDLHGNPGTTDSSIYIHSILLPDTIPPEFAYSPETLYIGDLSMILFTSSEVLDSLPIVWLTDTTGDSLRLDVTQDSSQGSLHFFSAVDTIIGLAIGEAQLDIFGSDTAGNSTDTSYTVWIDTKGNLLPRDSCFAFPNPTRKDYVKFMFYLNQNAFLKIDIFTLSGRKIYSIEEQYFEGGRLYETTMSVADLGSDIYIFRATARTDNEEAIVMKKFGVIK</sequence>
<reference evidence="1" key="1">
    <citation type="journal article" date="2020" name="mSystems">
        <title>Genome- and Community-Level Interaction Insights into Carbon Utilization and Element Cycling Functions of Hydrothermarchaeota in Hydrothermal Sediment.</title>
        <authorList>
            <person name="Zhou Z."/>
            <person name="Liu Y."/>
            <person name="Xu W."/>
            <person name="Pan J."/>
            <person name="Luo Z.H."/>
            <person name="Li M."/>
        </authorList>
    </citation>
    <scope>NUCLEOTIDE SEQUENCE</scope>
    <source>
        <strain evidence="1">HyVt-388</strain>
    </source>
</reference>
<dbReference type="SUPFAM" id="SSF50939">
    <property type="entry name" value="Sialidases"/>
    <property type="match status" value="1"/>
</dbReference>
<dbReference type="Gene3D" id="2.130.10.10">
    <property type="entry name" value="YVTN repeat-like/Quinoprotein amine dehydrogenase"/>
    <property type="match status" value="3"/>
</dbReference>
<comment type="caution">
    <text evidence="1">The sequence shown here is derived from an EMBL/GenBank/DDBJ whole genome shotgun (WGS) entry which is preliminary data.</text>
</comment>
<dbReference type="EMBL" id="DRIG01000083">
    <property type="protein sequence ID" value="HEC78988.1"/>
    <property type="molecule type" value="Genomic_DNA"/>
</dbReference>
<organism evidence="1 2">
    <name type="scientific">candidate division WOR-3 bacterium</name>
    <dbReference type="NCBI Taxonomy" id="2052148"/>
    <lineage>
        <taxon>Bacteria</taxon>
        <taxon>Bacteria division WOR-3</taxon>
    </lineage>
</organism>
<dbReference type="GO" id="GO:0010411">
    <property type="term" value="P:xyloglucan metabolic process"/>
    <property type="evidence" value="ECO:0007669"/>
    <property type="project" value="TreeGrafter"/>
</dbReference>
<dbReference type="InterPro" id="IPR015943">
    <property type="entry name" value="WD40/YVTN_repeat-like_dom_sf"/>
</dbReference>
<protein>
    <recommendedName>
        <fullName evidence="3">T9SS type A sorting domain-containing protein</fullName>
    </recommendedName>
</protein>